<accession>R4K282</accession>
<proteinExistence type="predicted"/>
<sequence>MENNEKILNNLLQRVELTEGAMEELVIVLQTLNKIFTEKGIYDIDKFHALMEEVAKDEKTNFRYRDNINKVKESFKESEK</sequence>
<evidence type="ECO:0000313" key="2">
    <source>
        <dbReference type="Proteomes" id="UP000013523"/>
    </source>
</evidence>
<dbReference type="EMBL" id="CP003261">
    <property type="protein sequence ID" value="AGK97207.1"/>
    <property type="molecule type" value="Genomic_DNA"/>
</dbReference>
<keyword evidence="2" id="KW-1185">Reference proteome</keyword>
<evidence type="ECO:0000313" key="1">
    <source>
        <dbReference type="EMBL" id="AGK97207.1"/>
    </source>
</evidence>
<dbReference type="eggNOG" id="ENOG50327X3">
    <property type="taxonomic scope" value="Bacteria"/>
</dbReference>
<dbReference type="KEGG" id="cpas:Clopa_2343"/>
<dbReference type="OrthoDB" id="1918979at2"/>
<name>R4K282_CLOPA</name>
<protein>
    <submittedName>
        <fullName evidence="1">Uncharacterized protein</fullName>
    </submittedName>
</protein>
<dbReference type="AlphaFoldDB" id="R4K282"/>
<dbReference type="Proteomes" id="UP000013523">
    <property type="component" value="Chromosome"/>
</dbReference>
<dbReference type="PATRIC" id="fig|86416.3.peg.2326"/>
<reference evidence="1 2" key="1">
    <citation type="submission" date="2012-01" db="EMBL/GenBank/DDBJ databases">
        <title>Complete sequence of chromosome of Clostridium pasteurianum BC1.</title>
        <authorList>
            <consortium name="US DOE Joint Genome Institute"/>
            <person name="Lucas S."/>
            <person name="Han J."/>
            <person name="Lapidus A."/>
            <person name="Cheng J.-F."/>
            <person name="Goodwin L."/>
            <person name="Pitluck S."/>
            <person name="Peters L."/>
            <person name="Mikhailova N."/>
            <person name="Teshima H."/>
            <person name="Detter J.C."/>
            <person name="Han C."/>
            <person name="Tapia R."/>
            <person name="Land M."/>
            <person name="Hauser L."/>
            <person name="Kyrpides N."/>
            <person name="Ivanova N."/>
            <person name="Pagani I."/>
            <person name="Dunn J."/>
            <person name="Taghavi S."/>
            <person name="Francis A."/>
            <person name="van der Lelie D."/>
            <person name="Woyke T."/>
        </authorList>
    </citation>
    <scope>NUCLEOTIDE SEQUENCE [LARGE SCALE GENOMIC DNA]</scope>
    <source>
        <strain evidence="1 2">BC1</strain>
    </source>
</reference>
<dbReference type="RefSeq" id="WP_015615511.1">
    <property type="nucleotide sequence ID" value="NC_021182.1"/>
</dbReference>
<dbReference type="HOGENOM" id="CLU_2648138_0_0_9"/>
<organism evidence="1 2">
    <name type="scientific">Clostridium pasteurianum BC1</name>
    <dbReference type="NCBI Taxonomy" id="86416"/>
    <lineage>
        <taxon>Bacteria</taxon>
        <taxon>Bacillati</taxon>
        <taxon>Bacillota</taxon>
        <taxon>Clostridia</taxon>
        <taxon>Eubacteriales</taxon>
        <taxon>Clostridiaceae</taxon>
        <taxon>Clostridium</taxon>
    </lineage>
</organism>
<gene>
    <name evidence="1" type="ORF">Clopa_2343</name>
</gene>